<gene>
    <name evidence="1" type="ORF">L8U60_05225</name>
</gene>
<sequence>MSTPLELDPDDFRERIRTAIEQYNEAIKELVANKPEINPAMFGEGFISHGEAVAASVNSVYERTLVRLRSRVAQYESMLALSGDVSSVDGTNAGGFNTHE</sequence>
<keyword evidence="2" id="KW-1185">Reference proteome</keyword>
<reference evidence="1" key="1">
    <citation type="submission" date="2022-02" db="EMBL/GenBank/DDBJ databases">
        <title>Corynebacterium sp. from urogenital microbiome.</title>
        <authorList>
            <person name="Cappelli E.A."/>
            <person name="Ribeiro T.G."/>
            <person name="Peixe L."/>
        </authorList>
    </citation>
    <scope>NUCLEOTIDE SEQUENCE</scope>
    <source>
        <strain evidence="1">C8Ua_172</strain>
    </source>
</reference>
<protein>
    <submittedName>
        <fullName evidence="1">Uncharacterized protein</fullName>
    </submittedName>
</protein>
<name>A0A9X3RJD7_9CORY</name>
<evidence type="ECO:0000313" key="2">
    <source>
        <dbReference type="Proteomes" id="UP001146468"/>
    </source>
</evidence>
<evidence type="ECO:0000313" key="1">
    <source>
        <dbReference type="EMBL" id="MCZ9293885.1"/>
    </source>
</evidence>
<dbReference type="AlphaFoldDB" id="A0A9X3RJD7"/>
<dbReference type="Proteomes" id="UP001146468">
    <property type="component" value="Unassembled WGS sequence"/>
</dbReference>
<dbReference type="RefSeq" id="WP_269965316.1">
    <property type="nucleotide sequence ID" value="NZ_JAKMUS010000006.1"/>
</dbReference>
<comment type="caution">
    <text evidence="1">The sequence shown here is derived from an EMBL/GenBank/DDBJ whole genome shotgun (WGS) entry which is preliminary data.</text>
</comment>
<accession>A0A9X3RJD7</accession>
<proteinExistence type="predicted"/>
<dbReference type="EMBL" id="JAKMUS010000006">
    <property type="protein sequence ID" value="MCZ9293885.1"/>
    <property type="molecule type" value="Genomic_DNA"/>
</dbReference>
<organism evidence="1 2">
    <name type="scientific">Corynebacterium meitnerae</name>
    <dbReference type="NCBI Taxonomy" id="2913498"/>
    <lineage>
        <taxon>Bacteria</taxon>
        <taxon>Bacillati</taxon>
        <taxon>Actinomycetota</taxon>
        <taxon>Actinomycetes</taxon>
        <taxon>Mycobacteriales</taxon>
        <taxon>Corynebacteriaceae</taxon>
        <taxon>Corynebacterium</taxon>
    </lineage>
</organism>